<dbReference type="Pfam" id="PF01370">
    <property type="entry name" value="Epimerase"/>
    <property type="match status" value="1"/>
</dbReference>
<dbReference type="InterPro" id="IPR001509">
    <property type="entry name" value="Epimerase_deHydtase"/>
</dbReference>
<dbReference type="SUPFAM" id="SSF51735">
    <property type="entry name" value="NAD(P)-binding Rossmann-fold domains"/>
    <property type="match status" value="1"/>
</dbReference>
<comment type="similarity">
    <text evidence="1">Belongs to the NAD(P)-dependent epimerase/dehydratase family.</text>
</comment>
<dbReference type="EMBL" id="VSSQ01013599">
    <property type="protein sequence ID" value="MPM51853.1"/>
    <property type="molecule type" value="Genomic_DNA"/>
</dbReference>
<accession>A0A645ALZ2</accession>
<dbReference type="Gene3D" id="3.40.50.720">
    <property type="entry name" value="NAD(P)-binding Rossmann-like Domain"/>
    <property type="match status" value="1"/>
</dbReference>
<evidence type="ECO:0000313" key="3">
    <source>
        <dbReference type="EMBL" id="MPM51853.1"/>
    </source>
</evidence>
<protein>
    <submittedName>
        <fullName evidence="3">UDP-glucose 4-epimerase</fullName>
        <ecNumber evidence="3">5.1.3.2</ecNumber>
    </submittedName>
</protein>
<dbReference type="PANTHER" id="PTHR43000">
    <property type="entry name" value="DTDP-D-GLUCOSE 4,6-DEHYDRATASE-RELATED"/>
    <property type="match status" value="1"/>
</dbReference>
<feature type="domain" description="NAD-dependent epimerase/dehydratase" evidence="2">
    <location>
        <begin position="4"/>
        <end position="244"/>
    </location>
</feature>
<dbReference type="InterPro" id="IPR036291">
    <property type="entry name" value="NAD(P)-bd_dom_sf"/>
</dbReference>
<evidence type="ECO:0000256" key="1">
    <source>
        <dbReference type="ARBA" id="ARBA00007637"/>
    </source>
</evidence>
<dbReference type="AlphaFoldDB" id="A0A645ALZ2"/>
<organism evidence="3">
    <name type="scientific">bioreactor metagenome</name>
    <dbReference type="NCBI Taxonomy" id="1076179"/>
    <lineage>
        <taxon>unclassified sequences</taxon>
        <taxon>metagenomes</taxon>
        <taxon>ecological metagenomes</taxon>
    </lineage>
</organism>
<reference evidence="3" key="1">
    <citation type="submission" date="2019-08" db="EMBL/GenBank/DDBJ databases">
        <authorList>
            <person name="Kucharzyk K."/>
            <person name="Murdoch R.W."/>
            <person name="Higgins S."/>
            <person name="Loffler F."/>
        </authorList>
    </citation>
    <scope>NUCLEOTIDE SEQUENCE</scope>
</reference>
<dbReference type="EC" id="5.1.3.2" evidence="3"/>
<comment type="caution">
    <text evidence="3">The sequence shown here is derived from an EMBL/GenBank/DDBJ whole genome shotgun (WGS) entry which is preliminary data.</text>
</comment>
<evidence type="ECO:0000259" key="2">
    <source>
        <dbReference type="Pfam" id="PF01370"/>
    </source>
</evidence>
<dbReference type="GO" id="GO:0003978">
    <property type="term" value="F:UDP-glucose 4-epimerase activity"/>
    <property type="evidence" value="ECO:0007669"/>
    <property type="project" value="UniProtKB-EC"/>
</dbReference>
<name>A0A645ALZ2_9ZZZZ</name>
<gene>
    <name evidence="3" type="ORF">SDC9_98604</name>
</gene>
<keyword evidence="3" id="KW-0413">Isomerase</keyword>
<sequence length="315" mass="35813">MISILLTGGAGFIGSSLAEKLLQNPEVFLVIIDDLSTGTIEKLPQKNVERYKFIKADVNEYRDISEVFHAFRFDYVFHYSATVGVKRTLENPVSVLRDLKSIENILNLSKNSTVKRVFFSSSSEVYGEPVEFPQNENTTPLNSKLPYAIVKNASEAFLKSYHTEFGLPYTIFRFFNTYGPKQSKDFVISRFINLALKNKPLTIYGDGKQTRTFCYIDDNVDATVNCFNGIVEKPETPSDVFNIGNDNETFIDDVAKIIINITGSSSELKYLPPLKEGDMRRRLPDITKMNLLLKRPLLSLEEGIRNILNDTRYII</sequence>
<proteinExistence type="inferred from homology"/>